<feature type="region of interest" description="Disordered" evidence="5">
    <location>
        <begin position="1"/>
        <end position="24"/>
    </location>
</feature>
<evidence type="ECO:0000256" key="2">
    <source>
        <dbReference type="ARBA" id="ARBA00022884"/>
    </source>
</evidence>
<accession>A0A7S1B9S1</accession>
<dbReference type="InterPro" id="IPR012677">
    <property type="entry name" value="Nucleotide-bd_a/b_plait_sf"/>
</dbReference>
<dbReference type="InterPro" id="IPR029064">
    <property type="entry name" value="Ribosomal_eL30-like_sf"/>
</dbReference>
<organism evidence="7">
    <name type="scientific">Corethron hystrix</name>
    <dbReference type="NCBI Taxonomy" id="216773"/>
    <lineage>
        <taxon>Eukaryota</taxon>
        <taxon>Sar</taxon>
        <taxon>Stramenopiles</taxon>
        <taxon>Ochrophyta</taxon>
        <taxon>Bacillariophyta</taxon>
        <taxon>Coscinodiscophyceae</taxon>
        <taxon>Corethrophycidae</taxon>
        <taxon>Corethrales</taxon>
        <taxon>Corethraceae</taxon>
        <taxon>Corethron</taxon>
    </lineage>
</organism>
<dbReference type="SUPFAM" id="SSF55315">
    <property type="entry name" value="L30e-like"/>
    <property type="match status" value="1"/>
</dbReference>
<dbReference type="SUPFAM" id="SSF54928">
    <property type="entry name" value="RNA-binding domain, RBD"/>
    <property type="match status" value="3"/>
</dbReference>
<evidence type="ECO:0000256" key="4">
    <source>
        <dbReference type="PROSITE-ProRule" id="PRU00176"/>
    </source>
</evidence>
<feature type="domain" description="RRM" evidence="6">
    <location>
        <begin position="348"/>
        <end position="435"/>
    </location>
</feature>
<evidence type="ECO:0000259" key="6">
    <source>
        <dbReference type="PROSITE" id="PS50102"/>
    </source>
</evidence>
<keyword evidence="1" id="KW-0507">mRNA processing</keyword>
<evidence type="ECO:0000256" key="5">
    <source>
        <dbReference type="SAM" id="MobiDB-lite"/>
    </source>
</evidence>
<dbReference type="EMBL" id="HBFR01009295">
    <property type="protein sequence ID" value="CAD8879563.1"/>
    <property type="molecule type" value="Transcribed_RNA"/>
</dbReference>
<feature type="compositionally biased region" description="Low complexity" evidence="5">
    <location>
        <begin position="1"/>
        <end position="22"/>
    </location>
</feature>
<gene>
    <name evidence="7" type="ORF">CHYS00102_LOCUS6747</name>
</gene>
<keyword evidence="2 4" id="KW-0694">RNA-binding</keyword>
<dbReference type="Gene3D" id="3.30.1330.30">
    <property type="match status" value="1"/>
</dbReference>
<protein>
    <recommendedName>
        <fullName evidence="6">RRM domain-containing protein</fullName>
    </recommendedName>
</protein>
<dbReference type="GO" id="GO:0006397">
    <property type="term" value="P:mRNA processing"/>
    <property type="evidence" value="ECO:0007669"/>
    <property type="project" value="UniProtKB-KW"/>
</dbReference>
<sequence>MAQKASVAQKAPSAQKASAVQKTPAALEQRNAMIDIDINKKAKFEKDGMIKSGRVRVRDQKKRLSTLKKKVLLERLKNWRAYESTKLASSDGAPRGKRPVLCLFNYIVPDEDTDILEDDEEFEETKSALLELASTVGSVSSVHIPRKLSNKSSESVESSAFFNDEDHIGKVFVTFNESNDAETAQAVFDGMVVGGNRVTAILINIEESLNCSIPGNSILNPINHIHYCNAKNDSDVQMRTVCIYNYVHDCNLEDEDEYEEILSNLEDMANQVGPGATITMQIKNNDGKVNVLFKSVDEAKTACRKWNGMVIGGDELDVRLGIENGTLSSTEIGGKMHSLNNENIFQKKKVCINNFVDEDQLEDEDEFREIQSNLQNMADQFGRGAKVVIPRKNADGFVGKAYVEFLSVDEAKSAFLKWNGLTLGGDKLDVRLEDECIASCTEIMKENAHVKNIGTIQKNVVCINNFVEEDELKDKDEYEEILSNLQDMADQIGPAQVMIPQKNTDGIVGKAYVEFESVGEAKAACLKWDRLVIGGNELVVYLDDKIAGCSRVNLQEETNIYRSSVLLIKNVMREEDFDDDECLEETMQDLRSMIEDFGVEIDCIAVLNKEEKENSIVEVKLAVEERKILDLVKNLDGKLVAGENIEVECQVSPAENMQFEKPSLEKEKKNRYISQNNPEPINQPMYSVNGKKIPDRFAICKRVPKIPNSAPARNYALKFEDTVTPKSLVIEMLGELMRLQARSKNDVNARSRRRLVMGLREVARGIRSHKIKMVIMACNLDEYGAIDCKLQEIINLAEENDAPIIFELTKRAIGKALGKSIKIGVVGIQNADGAHPQFKKLVKLVSTSVRSPPDYNANR</sequence>
<dbReference type="InterPro" id="IPR003954">
    <property type="entry name" value="RRM_euk-type"/>
</dbReference>
<dbReference type="PANTHER" id="PTHR23139">
    <property type="entry name" value="RNA-BINDING PROTEIN"/>
    <property type="match status" value="1"/>
</dbReference>
<dbReference type="CDD" id="cd00590">
    <property type="entry name" value="RRM_SF"/>
    <property type="match status" value="1"/>
</dbReference>
<dbReference type="AlphaFoldDB" id="A0A7S1B9S1"/>
<dbReference type="InterPro" id="IPR035979">
    <property type="entry name" value="RBD_domain_sf"/>
</dbReference>
<dbReference type="InterPro" id="IPR000504">
    <property type="entry name" value="RRM_dom"/>
</dbReference>
<dbReference type="SMART" id="SM00361">
    <property type="entry name" value="RRM_1"/>
    <property type="match status" value="2"/>
</dbReference>
<name>A0A7S1B9S1_9STRA</name>
<dbReference type="InterPro" id="IPR004038">
    <property type="entry name" value="Ribosomal_eL8/eL30/eS12/Gad45"/>
</dbReference>
<evidence type="ECO:0000256" key="1">
    <source>
        <dbReference type="ARBA" id="ARBA00022664"/>
    </source>
</evidence>
<reference evidence="7" key="1">
    <citation type="submission" date="2021-01" db="EMBL/GenBank/DDBJ databases">
        <authorList>
            <person name="Corre E."/>
            <person name="Pelletier E."/>
            <person name="Niang G."/>
            <person name="Scheremetjew M."/>
            <person name="Finn R."/>
            <person name="Kale V."/>
            <person name="Holt S."/>
            <person name="Cochrane G."/>
            <person name="Meng A."/>
            <person name="Brown T."/>
            <person name="Cohen L."/>
        </authorList>
    </citation>
    <scope>NUCLEOTIDE SEQUENCE</scope>
    <source>
        <strain evidence="7">308</strain>
    </source>
</reference>
<keyword evidence="3" id="KW-0508">mRNA splicing</keyword>
<dbReference type="PROSITE" id="PS50102">
    <property type="entry name" value="RRM"/>
    <property type="match status" value="1"/>
</dbReference>
<dbReference type="GO" id="GO:0003723">
    <property type="term" value="F:RNA binding"/>
    <property type="evidence" value="ECO:0007669"/>
    <property type="project" value="UniProtKB-UniRule"/>
</dbReference>
<dbReference type="GO" id="GO:0008380">
    <property type="term" value="P:RNA splicing"/>
    <property type="evidence" value="ECO:0007669"/>
    <property type="project" value="UniProtKB-KW"/>
</dbReference>
<proteinExistence type="predicted"/>
<evidence type="ECO:0000313" key="7">
    <source>
        <dbReference type="EMBL" id="CAD8879563.1"/>
    </source>
</evidence>
<dbReference type="Gene3D" id="3.30.70.330">
    <property type="match status" value="5"/>
</dbReference>
<dbReference type="Pfam" id="PF01248">
    <property type="entry name" value="Ribosomal_L7Ae"/>
    <property type="match status" value="1"/>
</dbReference>
<evidence type="ECO:0000256" key="3">
    <source>
        <dbReference type="ARBA" id="ARBA00023187"/>
    </source>
</evidence>